<proteinExistence type="inferred from homology"/>
<dbReference type="Pfam" id="PF10079">
    <property type="entry name" value="Rossmann-like_BshC"/>
    <property type="match status" value="1"/>
</dbReference>
<dbReference type="GO" id="GO:0016874">
    <property type="term" value="F:ligase activity"/>
    <property type="evidence" value="ECO:0007669"/>
    <property type="project" value="UniProtKB-UniRule"/>
</dbReference>
<dbReference type="OrthoDB" id="9765151at2"/>
<dbReference type="Proteomes" id="UP000011135">
    <property type="component" value="Unassembled WGS sequence"/>
</dbReference>
<reference evidence="5 6" key="1">
    <citation type="submission" date="2012-12" db="EMBL/GenBank/DDBJ databases">
        <title>Genome assembly of Fulvivirga imtechensis AK7.</title>
        <authorList>
            <person name="Nupur N."/>
            <person name="Khatri I."/>
            <person name="Kumar R."/>
            <person name="Subramanian S."/>
            <person name="Pinnaka A."/>
        </authorList>
    </citation>
    <scope>NUCLEOTIDE SEQUENCE [LARGE SCALE GENOMIC DNA]</scope>
    <source>
        <strain evidence="5 6">AK7</strain>
    </source>
</reference>
<dbReference type="RefSeq" id="WP_009579199.1">
    <property type="nucleotide sequence ID" value="NZ_AMZN01000026.1"/>
</dbReference>
<name>L8JTA2_9BACT</name>
<keyword evidence="1 2" id="KW-0436">Ligase</keyword>
<dbReference type="InterPro" id="IPR055399">
    <property type="entry name" value="CC_BshC"/>
</dbReference>
<dbReference type="PIRSF" id="PIRSF012535">
    <property type="entry name" value="UCP012535"/>
    <property type="match status" value="1"/>
</dbReference>
<evidence type="ECO:0000259" key="4">
    <source>
        <dbReference type="Pfam" id="PF24850"/>
    </source>
</evidence>
<organism evidence="5 6">
    <name type="scientific">Fulvivirga imtechensis AK7</name>
    <dbReference type="NCBI Taxonomy" id="1237149"/>
    <lineage>
        <taxon>Bacteria</taxon>
        <taxon>Pseudomonadati</taxon>
        <taxon>Bacteroidota</taxon>
        <taxon>Cytophagia</taxon>
        <taxon>Cytophagales</taxon>
        <taxon>Fulvivirgaceae</taxon>
        <taxon>Fulvivirga</taxon>
    </lineage>
</organism>
<protein>
    <recommendedName>
        <fullName evidence="2">Putative cysteine ligase BshC</fullName>
        <ecNumber evidence="2">6.-.-.-</ecNumber>
    </recommendedName>
</protein>
<comment type="caution">
    <text evidence="5">The sequence shown here is derived from an EMBL/GenBank/DDBJ whole genome shotgun (WGS) entry which is preliminary data.</text>
</comment>
<feature type="domain" description="Bacillithiol biosynthesis BshC C-terminal coiled-coil" evidence="4">
    <location>
        <begin position="363"/>
        <end position="517"/>
    </location>
</feature>
<sequence length="518" mass="60200">MDLTKVAYRDTHQFSPLFLDYINDKSQLREFYGERPEVNAFRALIHKRNFPPESRKILCQALNRQYRQLIPTDHVRKNLSLLESSDTFTITTGHQLNIFTGPLYFIYKIISVINSCKRLKETYPDKNFVPVYWMASEDHDFDEISYFRLNGRKHQWQTNQKGAVGNFNPKELKELVSQIPGIPDLFKEAYLKHDTLADAVRYYVNELFGAYGLVVVDADCVELKKLLIPVIKDDIFDHTPNDLVEKQSMKLDQMGYKAQIFPRKINFFYMADNLRSRIVEEDGRYSILDSELSFTEDEIKADIEAHPEHYSPNVVLRPVYQEMVLPNLAYVGGPAEVAYWLQLKPVFDHFGISFPALIPRNFAMILPKHIHEKWAKTGLTLTDLFLDKDDLFKKAVKAEAAHDIHLNGEMQNVMSLFEKIKAQAAKIDPTLAPHVEAQQAKTKSRLEIIEKKFIRAEKRHQSDKLRQIENVLGELFPNGTPQERIDNFLNFYLGNSQLIDQLAGSFDPFDYRYVVLKQ</sequence>
<dbReference type="eggNOG" id="COG4365">
    <property type="taxonomic scope" value="Bacteria"/>
</dbReference>
<feature type="domain" description="Bacillithiol biosynthesis BshC N-terminal Rossmann-like" evidence="3">
    <location>
        <begin position="1"/>
        <end position="361"/>
    </location>
</feature>
<dbReference type="HAMAP" id="MF_01867">
    <property type="entry name" value="BshC"/>
    <property type="match status" value="1"/>
</dbReference>
<dbReference type="InterPro" id="IPR055398">
    <property type="entry name" value="Rossmann-like_BshC"/>
</dbReference>
<dbReference type="NCBIfam" id="TIGR03998">
    <property type="entry name" value="thiol_BshC"/>
    <property type="match status" value="1"/>
</dbReference>
<dbReference type="STRING" id="1237149.C900_01760"/>
<evidence type="ECO:0000256" key="1">
    <source>
        <dbReference type="ARBA" id="ARBA00022598"/>
    </source>
</evidence>
<dbReference type="AlphaFoldDB" id="L8JTA2"/>
<dbReference type="EC" id="6.-.-.-" evidence="2"/>
<dbReference type="Pfam" id="PF24850">
    <property type="entry name" value="CC_BshC"/>
    <property type="match status" value="1"/>
</dbReference>
<evidence type="ECO:0000259" key="3">
    <source>
        <dbReference type="Pfam" id="PF10079"/>
    </source>
</evidence>
<dbReference type="EMBL" id="AMZN01000026">
    <property type="protein sequence ID" value="ELR72206.1"/>
    <property type="molecule type" value="Genomic_DNA"/>
</dbReference>
<accession>L8JTA2</accession>
<gene>
    <name evidence="2" type="primary">bshC</name>
    <name evidence="5" type="ORF">C900_01760</name>
</gene>
<comment type="similarity">
    <text evidence="2">Belongs to the BshC family.</text>
</comment>
<dbReference type="PATRIC" id="fig|1237149.3.peg.1713"/>
<keyword evidence="6" id="KW-1185">Reference proteome</keyword>
<evidence type="ECO:0000256" key="2">
    <source>
        <dbReference type="HAMAP-Rule" id="MF_01867"/>
    </source>
</evidence>
<dbReference type="InterPro" id="IPR011199">
    <property type="entry name" value="Bacillithiol_biosynth_BshC"/>
</dbReference>
<evidence type="ECO:0000313" key="5">
    <source>
        <dbReference type="EMBL" id="ELR72206.1"/>
    </source>
</evidence>
<evidence type="ECO:0000313" key="6">
    <source>
        <dbReference type="Proteomes" id="UP000011135"/>
    </source>
</evidence>